<dbReference type="PRINTS" id="PR00033">
    <property type="entry name" value="HTHASNC"/>
</dbReference>
<gene>
    <name evidence="5" type="ORF">ACFSAU_05535</name>
</gene>
<dbReference type="InterPro" id="IPR019888">
    <property type="entry name" value="Tscrpt_reg_AsnC-like"/>
</dbReference>
<proteinExistence type="predicted"/>
<sequence>MRDLDETDLRIIELLAADARRSYSDIGEDVGLSGPAVSDRVKRLQDSGVLRRFTVDVDRSQLRAGVPVFVRLVVADGSMPALRQRVATASAVEHLFVTADEELMFYGRARANGVRSWLDDLVGDADVRDREVTVVDDVEWTPALGGVEFALTCAECGNTVDSEGETERLGDDVYHFCCPSCRSRFVERYERMEAGAE</sequence>
<protein>
    <submittedName>
        <fullName evidence="5">AsnC family transcriptional regulator</fullName>
    </submittedName>
</protein>
<evidence type="ECO:0000256" key="1">
    <source>
        <dbReference type="ARBA" id="ARBA00023015"/>
    </source>
</evidence>
<evidence type="ECO:0000313" key="6">
    <source>
        <dbReference type="Proteomes" id="UP001597139"/>
    </source>
</evidence>
<dbReference type="AlphaFoldDB" id="A0ABD6BQI0"/>
<dbReference type="Pfam" id="PF24273">
    <property type="entry name" value="TRASH_HVO_1752_C"/>
    <property type="match status" value="1"/>
</dbReference>
<dbReference type="EMBL" id="JBHUCZ010000002">
    <property type="protein sequence ID" value="MFD1566948.1"/>
    <property type="molecule type" value="Genomic_DNA"/>
</dbReference>
<dbReference type="PROSITE" id="PS50956">
    <property type="entry name" value="HTH_ASNC_2"/>
    <property type="match status" value="1"/>
</dbReference>
<dbReference type="InterPro" id="IPR019885">
    <property type="entry name" value="Tscrpt_reg_HTH_AsnC-type_CS"/>
</dbReference>
<dbReference type="InterPro" id="IPR011991">
    <property type="entry name" value="ArsR-like_HTH"/>
</dbReference>
<dbReference type="PROSITE" id="PS00519">
    <property type="entry name" value="HTH_ASNC_1"/>
    <property type="match status" value="1"/>
</dbReference>
<keyword evidence="1" id="KW-0805">Transcription regulation</keyword>
<dbReference type="SMART" id="SM00746">
    <property type="entry name" value="TRASH"/>
    <property type="match status" value="1"/>
</dbReference>
<dbReference type="RefSeq" id="WP_267646608.1">
    <property type="nucleotide sequence ID" value="NZ_JANHGR010000001.1"/>
</dbReference>
<evidence type="ECO:0000313" key="5">
    <source>
        <dbReference type="EMBL" id="MFD1566948.1"/>
    </source>
</evidence>
<keyword evidence="2" id="KW-0238">DNA-binding</keyword>
<feature type="domain" description="HTH asnC-type" evidence="4">
    <location>
        <begin position="4"/>
        <end position="67"/>
    </location>
</feature>
<evidence type="ECO:0000259" key="4">
    <source>
        <dbReference type="PROSITE" id="PS50956"/>
    </source>
</evidence>
<accession>A0ABD6BQI0</accession>
<dbReference type="PANTHER" id="PTHR43413:SF4">
    <property type="entry name" value="HTH-TYPE TRANSCRIPTIONAL REGULATOR LYSM"/>
    <property type="match status" value="1"/>
</dbReference>
<dbReference type="Proteomes" id="UP001597139">
    <property type="component" value="Unassembled WGS sequence"/>
</dbReference>
<evidence type="ECO:0000256" key="2">
    <source>
        <dbReference type="ARBA" id="ARBA00023125"/>
    </source>
</evidence>
<dbReference type="InterPro" id="IPR011017">
    <property type="entry name" value="TRASH_dom"/>
</dbReference>
<name>A0ABD6BQI0_9EURY</name>
<dbReference type="SUPFAM" id="SSF46785">
    <property type="entry name" value="Winged helix' DNA-binding domain"/>
    <property type="match status" value="1"/>
</dbReference>
<dbReference type="Gene3D" id="1.10.10.10">
    <property type="entry name" value="Winged helix-like DNA-binding domain superfamily/Winged helix DNA-binding domain"/>
    <property type="match status" value="1"/>
</dbReference>
<dbReference type="InterPro" id="IPR056526">
    <property type="entry name" value="TRASH_HVO_1752"/>
</dbReference>
<organism evidence="5 6">
    <name type="scientific">Halolamina litorea</name>
    <dbReference type="NCBI Taxonomy" id="1515593"/>
    <lineage>
        <taxon>Archaea</taxon>
        <taxon>Methanobacteriati</taxon>
        <taxon>Methanobacteriota</taxon>
        <taxon>Stenosarchaea group</taxon>
        <taxon>Halobacteria</taxon>
        <taxon>Halobacteriales</taxon>
        <taxon>Haloferacaceae</taxon>
    </lineage>
</organism>
<dbReference type="InterPro" id="IPR050684">
    <property type="entry name" value="HTH-Siroheme_Decarb"/>
</dbReference>
<dbReference type="SMART" id="SM00344">
    <property type="entry name" value="HTH_ASNC"/>
    <property type="match status" value="1"/>
</dbReference>
<dbReference type="InterPro" id="IPR036388">
    <property type="entry name" value="WH-like_DNA-bd_sf"/>
</dbReference>
<reference evidence="5 6" key="1">
    <citation type="journal article" date="2019" name="Int. J. Syst. Evol. Microbiol.">
        <title>The Global Catalogue of Microorganisms (GCM) 10K type strain sequencing project: providing services to taxonomists for standard genome sequencing and annotation.</title>
        <authorList>
            <consortium name="The Broad Institute Genomics Platform"/>
            <consortium name="The Broad Institute Genome Sequencing Center for Infectious Disease"/>
            <person name="Wu L."/>
            <person name="Ma J."/>
        </authorList>
    </citation>
    <scope>NUCLEOTIDE SEQUENCE [LARGE SCALE GENOMIC DNA]</scope>
    <source>
        <strain evidence="5 6">CGMCC 1.12859</strain>
    </source>
</reference>
<dbReference type="Pfam" id="PF13404">
    <property type="entry name" value="HTH_AsnC-type"/>
    <property type="match status" value="1"/>
</dbReference>
<dbReference type="CDD" id="cd00090">
    <property type="entry name" value="HTH_ARSR"/>
    <property type="match status" value="1"/>
</dbReference>
<dbReference type="PANTHER" id="PTHR43413">
    <property type="entry name" value="TRANSCRIPTIONAL REGULATOR, ASNC FAMILY"/>
    <property type="match status" value="1"/>
</dbReference>
<dbReference type="InterPro" id="IPR000485">
    <property type="entry name" value="AsnC-type_HTH_dom"/>
</dbReference>
<dbReference type="GO" id="GO:0003677">
    <property type="term" value="F:DNA binding"/>
    <property type="evidence" value="ECO:0007669"/>
    <property type="project" value="UniProtKB-KW"/>
</dbReference>
<keyword evidence="6" id="KW-1185">Reference proteome</keyword>
<dbReference type="InterPro" id="IPR036390">
    <property type="entry name" value="WH_DNA-bd_sf"/>
</dbReference>
<comment type="caution">
    <text evidence="5">The sequence shown here is derived from an EMBL/GenBank/DDBJ whole genome shotgun (WGS) entry which is preliminary data.</text>
</comment>
<evidence type="ECO:0000256" key="3">
    <source>
        <dbReference type="ARBA" id="ARBA00023163"/>
    </source>
</evidence>
<keyword evidence="3" id="KW-0804">Transcription</keyword>